<dbReference type="PANTHER" id="PTHR43347">
    <property type="entry name" value="ACYL-COA SYNTHETASE"/>
    <property type="match status" value="1"/>
</dbReference>
<evidence type="ECO:0000259" key="11">
    <source>
        <dbReference type="Pfam" id="PF13193"/>
    </source>
</evidence>
<evidence type="ECO:0000256" key="3">
    <source>
        <dbReference type="ARBA" id="ARBA00012985"/>
    </source>
</evidence>
<reference evidence="14" key="1">
    <citation type="submission" date="2025-08" db="UniProtKB">
        <authorList>
            <consortium name="RefSeq"/>
        </authorList>
    </citation>
    <scope>IDENTIFICATION</scope>
    <source>
        <tissue evidence="14">Entire body</tissue>
    </source>
</reference>
<dbReference type="PANTHER" id="PTHR43347:SF3">
    <property type="entry name" value="ACYL-COA SYNTHETASE SHORT-CHAIN FAMILY MEMBER 3, MITOCHONDRIAL"/>
    <property type="match status" value="1"/>
</dbReference>
<dbReference type="InterPro" id="IPR045851">
    <property type="entry name" value="AMP-bd_C_sf"/>
</dbReference>
<dbReference type="InParanoid" id="A0A1W4WT96"/>
<proteinExistence type="inferred from homology"/>
<dbReference type="GO" id="GO:0050218">
    <property type="term" value="F:propionate-CoA ligase activity"/>
    <property type="evidence" value="ECO:0007669"/>
    <property type="project" value="UniProtKB-EC"/>
</dbReference>
<dbReference type="Pfam" id="PF16177">
    <property type="entry name" value="ACAS_N"/>
    <property type="match status" value="1"/>
</dbReference>
<dbReference type="Proteomes" id="UP000192223">
    <property type="component" value="Unplaced"/>
</dbReference>
<evidence type="ECO:0000256" key="1">
    <source>
        <dbReference type="ARBA" id="ARBA00001884"/>
    </source>
</evidence>
<dbReference type="Pfam" id="PF13193">
    <property type="entry name" value="AMP-binding_C"/>
    <property type="match status" value="1"/>
</dbReference>
<feature type="domain" description="AMP-dependent synthetase/ligase" evidence="10">
    <location>
        <begin position="119"/>
        <end position="501"/>
    </location>
</feature>
<dbReference type="Gene3D" id="3.30.300.30">
    <property type="match status" value="1"/>
</dbReference>
<dbReference type="OrthoDB" id="1706066at2759"/>
<evidence type="ECO:0000256" key="8">
    <source>
        <dbReference type="ARBA" id="ARBA00047935"/>
    </source>
</evidence>
<comment type="catalytic activity">
    <reaction evidence="8">
        <text>butanoate + ATP + CoA = butanoyl-CoA + AMP + diphosphate</text>
        <dbReference type="Rhea" id="RHEA:46172"/>
        <dbReference type="ChEBI" id="CHEBI:17968"/>
        <dbReference type="ChEBI" id="CHEBI:30616"/>
        <dbReference type="ChEBI" id="CHEBI:33019"/>
        <dbReference type="ChEBI" id="CHEBI:57287"/>
        <dbReference type="ChEBI" id="CHEBI:57371"/>
        <dbReference type="ChEBI" id="CHEBI:456215"/>
    </reaction>
    <physiologicalReaction direction="left-to-right" evidence="8">
        <dbReference type="Rhea" id="RHEA:46173"/>
    </physiologicalReaction>
</comment>
<comment type="catalytic activity">
    <reaction evidence="9">
        <text>propanoate + ATP + CoA = propanoyl-CoA + AMP + diphosphate</text>
        <dbReference type="Rhea" id="RHEA:20373"/>
        <dbReference type="ChEBI" id="CHEBI:17272"/>
        <dbReference type="ChEBI" id="CHEBI:30616"/>
        <dbReference type="ChEBI" id="CHEBI:33019"/>
        <dbReference type="ChEBI" id="CHEBI:57287"/>
        <dbReference type="ChEBI" id="CHEBI:57392"/>
        <dbReference type="ChEBI" id="CHEBI:456215"/>
        <dbReference type="EC" id="6.2.1.17"/>
    </reaction>
    <physiologicalReaction direction="left-to-right" evidence="9">
        <dbReference type="Rhea" id="RHEA:20374"/>
    </physiologicalReaction>
</comment>
<dbReference type="Pfam" id="PF00501">
    <property type="entry name" value="AMP-binding"/>
    <property type="match status" value="1"/>
</dbReference>
<evidence type="ECO:0000256" key="6">
    <source>
        <dbReference type="ARBA" id="ARBA00040004"/>
    </source>
</evidence>
<dbReference type="STRING" id="224129.A0A1W4WT96"/>
<dbReference type="InterPro" id="IPR042099">
    <property type="entry name" value="ANL_N_sf"/>
</dbReference>
<dbReference type="FunCoup" id="A0A1W4WT96">
    <property type="interactions" value="81"/>
</dbReference>
<evidence type="ECO:0000259" key="12">
    <source>
        <dbReference type="Pfam" id="PF16177"/>
    </source>
</evidence>
<dbReference type="EC" id="6.2.1.1" evidence="4"/>
<name>A0A1W4WT96_AGRPL</name>
<dbReference type="GeneID" id="108738264"/>
<comment type="similarity">
    <text evidence="2">Belongs to the ATP-dependent AMP-binding enzyme family.</text>
</comment>
<dbReference type="FunFam" id="3.40.50.12780:FF:000011">
    <property type="entry name" value="Acetyl-coenzyme A synthetase 2-like, mitochondrial"/>
    <property type="match status" value="1"/>
</dbReference>
<dbReference type="RefSeq" id="XP_018327126.1">
    <property type="nucleotide sequence ID" value="XM_018471624.2"/>
</dbReference>
<evidence type="ECO:0000256" key="7">
    <source>
        <dbReference type="ARBA" id="ARBA00042755"/>
    </source>
</evidence>
<keyword evidence="13" id="KW-1185">Reference proteome</keyword>
<evidence type="ECO:0000256" key="5">
    <source>
        <dbReference type="ARBA" id="ARBA00029726"/>
    </source>
</evidence>
<dbReference type="SUPFAM" id="SSF56801">
    <property type="entry name" value="Acetyl-CoA synthetase-like"/>
    <property type="match status" value="1"/>
</dbReference>
<evidence type="ECO:0000313" key="14">
    <source>
        <dbReference type="RefSeq" id="XP_018327126.1"/>
    </source>
</evidence>
<evidence type="ECO:0000256" key="4">
    <source>
        <dbReference type="ARBA" id="ARBA00013275"/>
    </source>
</evidence>
<sequence length="693" mass="77644">MLTAVSDTDIDSETREIIERRKTTLLSNHILGKPEKLNTLYGDDVFFKENPYYSPFYKEVYRKSLDQPEEFWAEIAKKVVWTKTWDKVLDNSNPPFTKWFVGGELNACYNAVDRHVEAGKGSKIALIHDSPLTQTIRKVTYGELLDKISRLAGAMAALGVKKGDRVLIYMPLIPETIMAMLATVRLGAVHSVVFGGFAARELCARIEHAEPKIIIAASCGVEPRKVIRYKEILNEAIQWSSFKPKKCIIFQRRNVEVAPLEKEMDISWDTALKIGTPHPCVSVEANDPLYILYTSGTTDQPKGIQRPTGGHIATLAWTMSAVYGMGSDDIWWCASDLGWVVGHSYICYGPLLYGITSVMYEGKPDRTPDPGQYFRIIDDHKVNAIFTVPTAFRVIKREDPNVCFGRNYSTKSLRRIFVAGEHCDYETKAWAEKVFNVPVLNHWWQTETGHAITAHCIGLGHSLSPPKYTTGMPFAGYDVRILREDGTETTSHELGRIVVKLPLPPGTVSTLYQAPERFCDVYFSKYPGYYDTMDAGYRDEFGYIYVVARDDDVINVAGHRISTAALEDVVMAHPDVGDAIVVGVPESTKGEVPLCLYIPKKNARKNETIIGRELVCMVRELIGPIAAFRLAVPVRDLPRTRSGKSCRKTVSDLARNKLVKISGTVEDPTVYADIKMTLQKIGYALTAPDPTFY</sequence>
<dbReference type="GO" id="GO:0003987">
    <property type="term" value="F:acetate-CoA ligase activity"/>
    <property type="evidence" value="ECO:0007669"/>
    <property type="project" value="UniProtKB-EC"/>
</dbReference>
<dbReference type="InterPro" id="IPR032387">
    <property type="entry name" value="ACAS_N"/>
</dbReference>
<evidence type="ECO:0000313" key="13">
    <source>
        <dbReference type="Proteomes" id="UP000192223"/>
    </source>
</evidence>
<feature type="domain" description="AMP-binding enzyme C-terminal" evidence="11">
    <location>
        <begin position="566"/>
        <end position="644"/>
    </location>
</feature>
<dbReference type="KEGG" id="apln:108738264"/>
<dbReference type="InterPro" id="IPR025110">
    <property type="entry name" value="AMP-bd_C"/>
</dbReference>
<protein>
    <recommendedName>
        <fullName evidence="6">Acyl-CoA synthetase short-chain family member 3, mitochondrial</fullName>
        <ecNumber evidence="4">6.2.1.1</ecNumber>
        <ecNumber evidence="3">6.2.1.17</ecNumber>
    </recommendedName>
    <alternativeName>
        <fullName evidence="7">Acetate--CoA ligase 3</fullName>
    </alternativeName>
    <alternativeName>
        <fullName evidence="5">Propionate--CoA ligase</fullName>
    </alternativeName>
</protein>
<evidence type="ECO:0000256" key="9">
    <source>
        <dbReference type="ARBA" id="ARBA00049004"/>
    </source>
</evidence>
<comment type="catalytic activity">
    <reaction evidence="1">
        <text>acetate + ATP + CoA = acetyl-CoA + AMP + diphosphate</text>
        <dbReference type="Rhea" id="RHEA:23176"/>
        <dbReference type="ChEBI" id="CHEBI:30089"/>
        <dbReference type="ChEBI" id="CHEBI:30616"/>
        <dbReference type="ChEBI" id="CHEBI:33019"/>
        <dbReference type="ChEBI" id="CHEBI:57287"/>
        <dbReference type="ChEBI" id="CHEBI:57288"/>
        <dbReference type="ChEBI" id="CHEBI:456215"/>
        <dbReference type="EC" id="6.2.1.1"/>
    </reaction>
    <physiologicalReaction direction="left-to-right" evidence="1">
        <dbReference type="Rhea" id="RHEA:23177"/>
    </physiologicalReaction>
</comment>
<gene>
    <name evidence="14" type="primary">LOC108738264</name>
</gene>
<dbReference type="Gene3D" id="3.40.50.12780">
    <property type="entry name" value="N-terminal domain of ligase-like"/>
    <property type="match status" value="1"/>
</dbReference>
<dbReference type="GO" id="GO:0005759">
    <property type="term" value="C:mitochondrial matrix"/>
    <property type="evidence" value="ECO:0007669"/>
    <property type="project" value="TreeGrafter"/>
</dbReference>
<feature type="domain" description="Acetyl-coenzyme A synthetase N-terminal" evidence="12">
    <location>
        <begin position="57"/>
        <end position="111"/>
    </location>
</feature>
<dbReference type="AlphaFoldDB" id="A0A1W4WT96"/>
<accession>A0A1W4WT96</accession>
<dbReference type="InterPro" id="IPR000873">
    <property type="entry name" value="AMP-dep_synth/lig_dom"/>
</dbReference>
<organism evidence="13 14">
    <name type="scientific">Agrilus planipennis</name>
    <name type="common">Emerald ash borer</name>
    <name type="synonym">Agrilus marcopoli</name>
    <dbReference type="NCBI Taxonomy" id="224129"/>
    <lineage>
        <taxon>Eukaryota</taxon>
        <taxon>Metazoa</taxon>
        <taxon>Ecdysozoa</taxon>
        <taxon>Arthropoda</taxon>
        <taxon>Hexapoda</taxon>
        <taxon>Insecta</taxon>
        <taxon>Pterygota</taxon>
        <taxon>Neoptera</taxon>
        <taxon>Endopterygota</taxon>
        <taxon>Coleoptera</taxon>
        <taxon>Polyphaga</taxon>
        <taxon>Elateriformia</taxon>
        <taxon>Buprestoidea</taxon>
        <taxon>Buprestidae</taxon>
        <taxon>Agrilinae</taxon>
        <taxon>Agrilus</taxon>
    </lineage>
</organism>
<dbReference type="EC" id="6.2.1.17" evidence="3"/>
<evidence type="ECO:0000256" key="2">
    <source>
        <dbReference type="ARBA" id="ARBA00006432"/>
    </source>
</evidence>
<evidence type="ECO:0000259" key="10">
    <source>
        <dbReference type="Pfam" id="PF00501"/>
    </source>
</evidence>